<sequence>MTNDLIKILADAELAWYIQKASALRSIPRKVGGNNFRHVLYSFNIMLDYEIFDVIALKAAIIHDVLEDVPNFVSDKEILNIDEDGKKVLELVRALTFHKDKETKSEYLTRLLEENNPQCLKIKICDRIANLIEINTDIYSEAKIEKKLMETEDYILPMAEKIKNQEMVREIKDLISSRREFIRIRKTEKT</sequence>
<organism evidence="1 2">
    <name type="scientific">Candidatus Schekmanbacteria bacterium RBG_13_48_7</name>
    <dbReference type="NCBI Taxonomy" id="1817878"/>
    <lineage>
        <taxon>Bacteria</taxon>
        <taxon>Candidatus Schekmaniibacteriota</taxon>
    </lineage>
</organism>
<dbReference type="EMBL" id="MGDD01000095">
    <property type="protein sequence ID" value="OGL47161.1"/>
    <property type="molecule type" value="Genomic_DNA"/>
</dbReference>
<accession>A0A1F7S0C7</accession>
<evidence type="ECO:0000313" key="1">
    <source>
        <dbReference type="EMBL" id="OGL47161.1"/>
    </source>
</evidence>
<protein>
    <recommendedName>
        <fullName evidence="3">HD/PDEase domain-containing protein</fullName>
    </recommendedName>
</protein>
<dbReference type="AlphaFoldDB" id="A0A1F7S0C7"/>
<dbReference type="SUPFAM" id="SSF109604">
    <property type="entry name" value="HD-domain/PDEase-like"/>
    <property type="match status" value="1"/>
</dbReference>
<reference evidence="1 2" key="1">
    <citation type="journal article" date="2016" name="Nat. Commun.">
        <title>Thousands of microbial genomes shed light on interconnected biogeochemical processes in an aquifer system.</title>
        <authorList>
            <person name="Anantharaman K."/>
            <person name="Brown C.T."/>
            <person name="Hug L.A."/>
            <person name="Sharon I."/>
            <person name="Castelle C.J."/>
            <person name="Probst A.J."/>
            <person name="Thomas B.C."/>
            <person name="Singh A."/>
            <person name="Wilkins M.J."/>
            <person name="Karaoz U."/>
            <person name="Brodie E.L."/>
            <person name="Williams K.H."/>
            <person name="Hubbard S.S."/>
            <person name="Banfield J.F."/>
        </authorList>
    </citation>
    <scope>NUCLEOTIDE SEQUENCE [LARGE SCALE GENOMIC DNA]</scope>
</reference>
<comment type="caution">
    <text evidence="1">The sequence shown here is derived from an EMBL/GenBank/DDBJ whole genome shotgun (WGS) entry which is preliminary data.</text>
</comment>
<evidence type="ECO:0008006" key="3">
    <source>
        <dbReference type="Google" id="ProtNLM"/>
    </source>
</evidence>
<gene>
    <name evidence="1" type="ORF">A2161_14205</name>
</gene>
<evidence type="ECO:0000313" key="2">
    <source>
        <dbReference type="Proteomes" id="UP000179266"/>
    </source>
</evidence>
<dbReference type="Gene3D" id="1.10.3210.10">
    <property type="entry name" value="Hypothetical protein af1432"/>
    <property type="match status" value="1"/>
</dbReference>
<dbReference type="Proteomes" id="UP000179266">
    <property type="component" value="Unassembled WGS sequence"/>
</dbReference>
<proteinExistence type="predicted"/>
<name>A0A1F7S0C7_9BACT</name>